<keyword evidence="3 7" id="KW-0378">Hydrolase</keyword>
<dbReference type="OrthoDB" id="4510475at2"/>
<keyword evidence="8" id="KW-1185">Reference proteome</keyword>
<dbReference type="Pfam" id="PF00561">
    <property type="entry name" value="Abhydrolase_1"/>
    <property type="match status" value="1"/>
</dbReference>
<dbReference type="RefSeq" id="WP_131992443.1">
    <property type="nucleotide sequence ID" value="NZ_SLWQ01000001.1"/>
</dbReference>
<dbReference type="Gene3D" id="3.40.50.1820">
    <property type="entry name" value="alpha/beta hydrolase"/>
    <property type="match status" value="1"/>
</dbReference>
<feature type="chain" id="PRO_5020730151" evidence="4">
    <location>
        <begin position="25"/>
        <end position="484"/>
    </location>
</feature>
<dbReference type="AlphaFoldDB" id="A0A4V2S343"/>
<protein>
    <submittedName>
        <fullName evidence="7">Alpha/beta hydrolase family protein</fullName>
    </submittedName>
</protein>
<dbReference type="Pfam" id="PF08386">
    <property type="entry name" value="Abhydrolase_4"/>
    <property type="match status" value="1"/>
</dbReference>
<dbReference type="InterPro" id="IPR000073">
    <property type="entry name" value="AB_hydrolase_1"/>
</dbReference>
<accession>A0A4V2S343</accession>
<evidence type="ECO:0000256" key="3">
    <source>
        <dbReference type="ARBA" id="ARBA00022801"/>
    </source>
</evidence>
<evidence type="ECO:0000256" key="2">
    <source>
        <dbReference type="ARBA" id="ARBA00022729"/>
    </source>
</evidence>
<proteinExistence type="inferred from homology"/>
<feature type="signal peptide" evidence="4">
    <location>
        <begin position="1"/>
        <end position="24"/>
    </location>
</feature>
<organism evidence="7 8">
    <name type="scientific">Dokdonella fugitiva</name>
    <dbReference type="NCBI Taxonomy" id="328517"/>
    <lineage>
        <taxon>Bacteria</taxon>
        <taxon>Pseudomonadati</taxon>
        <taxon>Pseudomonadota</taxon>
        <taxon>Gammaproteobacteria</taxon>
        <taxon>Lysobacterales</taxon>
        <taxon>Rhodanobacteraceae</taxon>
        <taxon>Dokdonella</taxon>
    </lineage>
</organism>
<evidence type="ECO:0000256" key="4">
    <source>
        <dbReference type="SAM" id="SignalP"/>
    </source>
</evidence>
<comment type="similarity">
    <text evidence="1">Belongs to the peptidase S33 family.</text>
</comment>
<evidence type="ECO:0000259" key="6">
    <source>
        <dbReference type="Pfam" id="PF08386"/>
    </source>
</evidence>
<dbReference type="InterPro" id="IPR029058">
    <property type="entry name" value="AB_hydrolase_fold"/>
</dbReference>
<dbReference type="InterPro" id="IPR013595">
    <property type="entry name" value="Pept_S33_TAP-like_C"/>
</dbReference>
<dbReference type="PANTHER" id="PTHR43248">
    <property type="entry name" value="2-SUCCINYL-6-HYDROXY-2,4-CYCLOHEXADIENE-1-CARBOXYLATE SYNTHASE"/>
    <property type="match status" value="1"/>
</dbReference>
<feature type="domain" description="Peptidase S33 tripeptidyl aminopeptidase-like C-terminal" evidence="6">
    <location>
        <begin position="381"/>
        <end position="472"/>
    </location>
</feature>
<dbReference type="Proteomes" id="UP000294862">
    <property type="component" value="Unassembled WGS sequence"/>
</dbReference>
<evidence type="ECO:0000256" key="1">
    <source>
        <dbReference type="ARBA" id="ARBA00010088"/>
    </source>
</evidence>
<sequence length="484" mass="51544">MLNRPVHMLAALPLSLLLVAGAAAVGRDAAFGAASPRLGDCRLPDVPTPARCGAFDVPENPDRPDGRHLSIAVAVLPARRMPVRRDPIAFFSGGPGQAAIDSAADIGLDLAATFTDRDILLIDQRGTGRSAPLACTLHAAGDEAASLAHFLPPAAVARCRDELAARADLTQYSFARFADDVEHVRRALGYGRLNLYALSYGTRATQVYLHAYPDSVRTAYLGSVVPIDVPIPLPFARVSQDVLDATIGACESDARCAAAFPALREETRQVFARLADGRVEVPVAGTERPVALDAGRVAERLRFMMYSPAGAADVPWTIHRAHQGDWKPLVDGILESARGFDHQFSAGVFLSITCAEDVRYITDAEVAAATAHTWLGDYRVREQRAACAGWPQATLPPGYRAPVVSSVPTLFVSGDVDPATPKAFADRVAKGFARHADLVLRGQGHSGWTRCAASAHATLVRTGSVEAIDTTCPATPRPPFRISP</sequence>
<evidence type="ECO:0000313" key="7">
    <source>
        <dbReference type="EMBL" id="TCO42900.1"/>
    </source>
</evidence>
<dbReference type="GO" id="GO:0016787">
    <property type="term" value="F:hydrolase activity"/>
    <property type="evidence" value="ECO:0007669"/>
    <property type="project" value="UniProtKB-KW"/>
</dbReference>
<dbReference type="EMBL" id="SLWQ01000001">
    <property type="protein sequence ID" value="TCO42900.1"/>
    <property type="molecule type" value="Genomic_DNA"/>
</dbReference>
<keyword evidence="2 4" id="KW-0732">Signal</keyword>
<dbReference type="PANTHER" id="PTHR43248:SF29">
    <property type="entry name" value="TRIPEPTIDYL AMINOPEPTIDASE"/>
    <property type="match status" value="1"/>
</dbReference>
<name>A0A4V2S343_9GAMM</name>
<evidence type="ECO:0000313" key="8">
    <source>
        <dbReference type="Proteomes" id="UP000294862"/>
    </source>
</evidence>
<reference evidence="7 8" key="1">
    <citation type="journal article" date="2015" name="Stand. Genomic Sci.">
        <title>Genomic Encyclopedia of Bacterial and Archaeal Type Strains, Phase III: the genomes of soil and plant-associated and newly described type strains.</title>
        <authorList>
            <person name="Whitman W.B."/>
            <person name="Woyke T."/>
            <person name="Klenk H.P."/>
            <person name="Zhou Y."/>
            <person name="Lilburn T.G."/>
            <person name="Beck B.J."/>
            <person name="De Vos P."/>
            <person name="Vandamme P."/>
            <person name="Eisen J.A."/>
            <person name="Garrity G."/>
            <person name="Hugenholtz P."/>
            <person name="Kyrpides N.C."/>
        </authorList>
    </citation>
    <scope>NUCLEOTIDE SEQUENCE [LARGE SCALE GENOMIC DNA]</scope>
    <source>
        <strain evidence="7 8">A3</strain>
    </source>
</reference>
<feature type="domain" description="AB hydrolase-1" evidence="5">
    <location>
        <begin position="87"/>
        <end position="231"/>
    </location>
</feature>
<comment type="caution">
    <text evidence="7">The sequence shown here is derived from an EMBL/GenBank/DDBJ whole genome shotgun (WGS) entry which is preliminary data.</text>
</comment>
<evidence type="ECO:0000259" key="5">
    <source>
        <dbReference type="Pfam" id="PF00561"/>
    </source>
</evidence>
<dbReference type="SUPFAM" id="SSF53474">
    <property type="entry name" value="alpha/beta-Hydrolases"/>
    <property type="match status" value="1"/>
</dbReference>
<dbReference type="InterPro" id="IPR051601">
    <property type="entry name" value="Serine_prot/Carboxylest_S33"/>
</dbReference>
<gene>
    <name evidence="7" type="ORF">EV148_101307</name>
</gene>